<sequence>MRIPQALETERLSIRRYTVDDLQDLYLFFNNEEVTSSTDMPLHRTFEETEEFLEMIVRSYDGEEPLFAMAISRKDTGKVIGSCGFSKLEFSPDTQIYYALEPEYQGNGYATEAVMKMLEYMILVLDIERISIYCSQENTASINLAKRVGMEHHGTFEMNGKDAEYFLLTREMYLHGN</sequence>
<name>A0A1I4PZA6_9EURY</name>
<accession>A0A1I4PZA6</accession>
<dbReference type="Gene3D" id="3.40.630.30">
    <property type="match status" value="1"/>
</dbReference>
<dbReference type="RefSeq" id="WP_091933894.1">
    <property type="nucleotide sequence ID" value="NZ_FOUJ01000001.1"/>
</dbReference>
<protein>
    <submittedName>
        <fullName evidence="2">Ribosomal-protein-alanine N-acetyltransferase</fullName>
    </submittedName>
</protein>
<dbReference type="AlphaFoldDB" id="A0A1I4PZA6"/>
<dbReference type="STRING" id="487685.SAMN04488696_1007"/>
<feature type="domain" description="N-acetyltransferase" evidence="1">
    <location>
        <begin position="12"/>
        <end position="171"/>
    </location>
</feature>
<dbReference type="Pfam" id="PF13302">
    <property type="entry name" value="Acetyltransf_3"/>
    <property type="match status" value="1"/>
</dbReference>
<gene>
    <name evidence="2" type="ORF">SAMN04488696_1007</name>
</gene>
<keyword evidence="3" id="KW-1185">Reference proteome</keyword>
<evidence type="ECO:0000259" key="1">
    <source>
        <dbReference type="PROSITE" id="PS51186"/>
    </source>
</evidence>
<dbReference type="PANTHER" id="PTHR43792">
    <property type="entry name" value="GNAT FAMILY, PUTATIVE (AFU_ORTHOLOGUE AFUA_3G00765)-RELATED-RELATED"/>
    <property type="match status" value="1"/>
</dbReference>
<evidence type="ECO:0000313" key="2">
    <source>
        <dbReference type="EMBL" id="SFM33158.1"/>
    </source>
</evidence>
<dbReference type="InterPro" id="IPR000182">
    <property type="entry name" value="GNAT_dom"/>
</dbReference>
<dbReference type="Proteomes" id="UP000198535">
    <property type="component" value="Unassembled WGS sequence"/>
</dbReference>
<dbReference type="EMBL" id="FOUJ01000001">
    <property type="protein sequence ID" value="SFM33158.1"/>
    <property type="molecule type" value="Genomic_DNA"/>
</dbReference>
<keyword evidence="2" id="KW-0808">Transferase</keyword>
<reference evidence="3" key="1">
    <citation type="submission" date="2016-10" db="EMBL/GenBank/DDBJ databases">
        <authorList>
            <person name="Varghese N."/>
            <person name="Submissions S."/>
        </authorList>
    </citation>
    <scope>NUCLEOTIDE SEQUENCE [LARGE SCALE GENOMIC DNA]</scope>
    <source>
        <strain evidence="3">Mob M</strain>
    </source>
</reference>
<proteinExistence type="predicted"/>
<dbReference type="SUPFAM" id="SSF55729">
    <property type="entry name" value="Acyl-CoA N-acyltransferases (Nat)"/>
    <property type="match status" value="1"/>
</dbReference>
<dbReference type="CDD" id="cd04301">
    <property type="entry name" value="NAT_SF"/>
    <property type="match status" value="1"/>
</dbReference>
<dbReference type="OrthoDB" id="120213at2157"/>
<dbReference type="InterPro" id="IPR016181">
    <property type="entry name" value="Acyl_CoA_acyltransferase"/>
</dbReference>
<dbReference type="InterPro" id="IPR051531">
    <property type="entry name" value="N-acetyltransferase"/>
</dbReference>
<evidence type="ECO:0000313" key="3">
    <source>
        <dbReference type="Proteomes" id="UP000198535"/>
    </source>
</evidence>
<organism evidence="2 3">
    <name type="scientific">Methanolobus profundi</name>
    <dbReference type="NCBI Taxonomy" id="487685"/>
    <lineage>
        <taxon>Archaea</taxon>
        <taxon>Methanobacteriati</taxon>
        <taxon>Methanobacteriota</taxon>
        <taxon>Stenosarchaea group</taxon>
        <taxon>Methanomicrobia</taxon>
        <taxon>Methanosarcinales</taxon>
        <taxon>Methanosarcinaceae</taxon>
        <taxon>Methanolobus</taxon>
    </lineage>
</organism>
<dbReference type="PROSITE" id="PS51186">
    <property type="entry name" value="GNAT"/>
    <property type="match status" value="1"/>
</dbReference>
<dbReference type="GO" id="GO:0016747">
    <property type="term" value="F:acyltransferase activity, transferring groups other than amino-acyl groups"/>
    <property type="evidence" value="ECO:0007669"/>
    <property type="project" value="InterPro"/>
</dbReference>